<keyword evidence="1" id="KW-1133">Transmembrane helix</keyword>
<dbReference type="GO" id="GO:0016020">
    <property type="term" value="C:membrane"/>
    <property type="evidence" value="ECO:0007669"/>
    <property type="project" value="TreeGrafter"/>
</dbReference>
<dbReference type="PANTHER" id="PTHR23028:SF53">
    <property type="entry name" value="ACYL_TRANSF_3 DOMAIN-CONTAINING PROTEIN"/>
    <property type="match status" value="1"/>
</dbReference>
<feature type="domain" description="Acyltransferase 3" evidence="2">
    <location>
        <begin position="26"/>
        <end position="307"/>
    </location>
</feature>
<dbReference type="EMBL" id="KX607102">
    <property type="protein sequence ID" value="AON96512.1"/>
    <property type="molecule type" value="Genomic_DNA"/>
</dbReference>
<feature type="transmembrane region" description="Helical" evidence="1">
    <location>
        <begin position="91"/>
        <end position="110"/>
    </location>
</feature>
<feature type="transmembrane region" description="Helical" evidence="1">
    <location>
        <begin position="244"/>
        <end position="265"/>
    </location>
</feature>
<dbReference type="GO" id="GO:0016747">
    <property type="term" value="F:acyltransferase activity, transferring groups other than amino-acyl groups"/>
    <property type="evidence" value="ECO:0007669"/>
    <property type="project" value="InterPro"/>
</dbReference>
<keyword evidence="3" id="KW-0012">Acyltransferase</keyword>
<keyword evidence="1" id="KW-0812">Transmembrane</keyword>
<dbReference type="InterPro" id="IPR050879">
    <property type="entry name" value="Acyltransferase_3"/>
</dbReference>
<evidence type="ECO:0000313" key="3">
    <source>
        <dbReference type="EMBL" id="AON96512.1"/>
    </source>
</evidence>
<dbReference type="GO" id="GO:0000271">
    <property type="term" value="P:polysaccharide biosynthetic process"/>
    <property type="evidence" value="ECO:0007669"/>
    <property type="project" value="TreeGrafter"/>
</dbReference>
<feature type="transmembrane region" description="Helical" evidence="1">
    <location>
        <begin position="53"/>
        <end position="70"/>
    </location>
</feature>
<proteinExistence type="predicted"/>
<dbReference type="Pfam" id="PF01757">
    <property type="entry name" value="Acyl_transf_3"/>
    <property type="match status" value="1"/>
</dbReference>
<keyword evidence="3" id="KW-0808">Transferase</keyword>
<evidence type="ECO:0000259" key="2">
    <source>
        <dbReference type="Pfam" id="PF01757"/>
    </source>
</evidence>
<accession>A0A1C9EG84</accession>
<feature type="transmembrane region" description="Helical" evidence="1">
    <location>
        <begin position="122"/>
        <end position="142"/>
    </location>
</feature>
<keyword evidence="1" id="KW-0472">Membrane</keyword>
<dbReference type="PANTHER" id="PTHR23028">
    <property type="entry name" value="ACETYLTRANSFERASE"/>
    <property type="match status" value="1"/>
</dbReference>
<name>A0A1C9EG84_ATV</name>
<dbReference type="Proteomes" id="UP000225139">
    <property type="component" value="Segment"/>
</dbReference>
<protein>
    <submittedName>
        <fullName evidence="3">Putative acyltransferase family archaeal protein</fullName>
    </submittedName>
</protein>
<feature type="transmembrane region" description="Helical" evidence="1">
    <location>
        <begin position="219"/>
        <end position="238"/>
    </location>
</feature>
<evidence type="ECO:0000256" key="1">
    <source>
        <dbReference type="SAM" id="Phobius"/>
    </source>
</evidence>
<dbReference type="InterPro" id="IPR002656">
    <property type="entry name" value="Acyl_transf_3_dom"/>
</dbReference>
<sequence>MPSFVFKSRKLKHTTMQKNYDPRIAQLRGFASLSVAFYHLWTLQILPLSIFRPGWLGVPLFLELSIFLLLQRLDVNSDMKKYFAKRIKRIYPLYYLSATAVFLVELYYFHDHVTIYELFLHYVFLSSVLAPFSFSYVFWTLQLEEWMYLFIPLIHRLSDMRKFLLAVGLILSSFIYGTFIVTLPYNEFHLLYFMPPFWLSAYGWGIIAYILYKNNTKLWSTRSAISFLFLIYVMYLLAPTDNEFLYELTTRVVVYNMVLVVFMLIILNPPKVLSKVSVFLGEISYGIYVWHLLMEELLGVVGILLGVAVAFATEFPLRRKEILLRLRQLG</sequence>
<feature type="transmembrane region" description="Helical" evidence="1">
    <location>
        <begin position="20"/>
        <end position="41"/>
    </location>
</feature>
<feature type="transmembrane region" description="Helical" evidence="1">
    <location>
        <begin position="191"/>
        <end position="212"/>
    </location>
</feature>
<feature type="transmembrane region" description="Helical" evidence="1">
    <location>
        <begin position="163"/>
        <end position="185"/>
    </location>
</feature>
<organism evidence="3">
    <name type="scientific">Acidianus two-tailed phage variant 1</name>
    <dbReference type="NCBI Taxonomy" id="1898550"/>
    <lineage>
        <taxon>Viruses</taxon>
        <taxon>Viruses incertae sedis</taxon>
        <taxon>Bicaudaviridae</taxon>
        <taxon>Bicaudavirus</taxon>
        <taxon>Acidianus two-tailed virus</taxon>
    </lineage>
</organism>
<feature type="transmembrane region" description="Helical" evidence="1">
    <location>
        <begin position="297"/>
        <end position="317"/>
    </location>
</feature>
<feature type="transmembrane region" description="Helical" evidence="1">
    <location>
        <begin position="272"/>
        <end position="291"/>
    </location>
</feature>
<reference evidence="3" key="1">
    <citation type="submission" date="2016-07" db="EMBL/GenBank/DDBJ databases">
        <authorList>
            <person name="Vestergaard G."/>
            <person name="Garrett R.A."/>
        </authorList>
    </citation>
    <scope>NUCLEOTIDE SEQUENCE [LARGE SCALE GENOMIC DNA]</scope>
    <source>
        <strain evidence="3">ATV.v1</strain>
    </source>
</reference>